<dbReference type="InterPro" id="IPR003736">
    <property type="entry name" value="PAAI_dom"/>
</dbReference>
<evidence type="ECO:0000256" key="2">
    <source>
        <dbReference type="ARBA" id="ARBA00022801"/>
    </source>
</evidence>
<keyword evidence="6" id="KW-1185">Reference proteome</keyword>
<dbReference type="RefSeq" id="WP_136446533.1">
    <property type="nucleotide sequence ID" value="NZ_SSXH01000013.1"/>
</dbReference>
<sequence length="190" mass="19231">MTAADAVPAADDIAPSQGGGGGVGRNHGGRDHGGRDDAANGDVAGAAAVRLAAQVNAARGEIEQRMGILLTEASPERLVATMPVEGNRQPYGLLHGGASVVLAETLGSVGATLDAPPGSTVVGIEINASHHRSTTSGTVTAVATRIRGGRTLVTYDIRITDDAGRVTCTSRLTCMIRSGRPTGSRESEPN</sequence>
<gene>
    <name evidence="5" type="ORF">E7Y31_01350</name>
</gene>
<dbReference type="PANTHER" id="PTHR43240">
    <property type="entry name" value="1,4-DIHYDROXY-2-NAPHTHOYL-COA THIOESTERASE 1"/>
    <property type="match status" value="1"/>
</dbReference>
<dbReference type="GO" id="GO:0061522">
    <property type="term" value="F:1,4-dihydroxy-2-naphthoyl-CoA thioesterase activity"/>
    <property type="evidence" value="ECO:0007669"/>
    <property type="project" value="TreeGrafter"/>
</dbReference>
<reference evidence="5 6" key="1">
    <citation type="submission" date="2019-04" db="EMBL/GenBank/DDBJ databases">
        <title>Draft genome sequences for three unisolated Alnus-infective Frankia Sp+ strains, AgTrS, AiOr and AvVan, the first sequenced Frankia strains able to sporulate in-planta.</title>
        <authorList>
            <person name="Bethencourt L."/>
            <person name="Vautrin F."/>
            <person name="Taib N."/>
            <person name="Dubost A."/>
            <person name="Castro-Garcia L."/>
            <person name="Imbaud O."/>
            <person name="Abrouk D."/>
            <person name="Fournier P."/>
            <person name="Briolay J."/>
            <person name="Nguyen A."/>
            <person name="Normand P."/>
            <person name="Fernandez M.P."/>
            <person name="Brochier-Armanet C."/>
            <person name="Herrera-Belaroussi A."/>
        </authorList>
    </citation>
    <scope>NUCLEOTIDE SEQUENCE [LARGE SCALE GENOMIC DNA]</scope>
    <source>
        <strain evidence="5 6">AvVan</strain>
    </source>
</reference>
<evidence type="ECO:0000259" key="4">
    <source>
        <dbReference type="Pfam" id="PF03061"/>
    </source>
</evidence>
<accession>A0A4S5EUE3</accession>
<dbReference type="PANTHER" id="PTHR43240:SF5">
    <property type="entry name" value="1,4-DIHYDROXY-2-NAPHTHOYL-COA THIOESTERASE 1"/>
    <property type="match status" value="1"/>
</dbReference>
<dbReference type="Proteomes" id="UP000305282">
    <property type="component" value="Unassembled WGS sequence"/>
</dbReference>
<comment type="caution">
    <text evidence="5">The sequence shown here is derived from an EMBL/GenBank/DDBJ whole genome shotgun (WGS) entry which is preliminary data.</text>
</comment>
<dbReference type="SUPFAM" id="SSF54637">
    <property type="entry name" value="Thioesterase/thiol ester dehydrase-isomerase"/>
    <property type="match status" value="1"/>
</dbReference>
<dbReference type="NCBIfam" id="TIGR00369">
    <property type="entry name" value="unchar_dom_1"/>
    <property type="match status" value="1"/>
</dbReference>
<keyword evidence="2" id="KW-0378">Hydrolase</keyword>
<evidence type="ECO:0000256" key="3">
    <source>
        <dbReference type="SAM" id="MobiDB-lite"/>
    </source>
</evidence>
<dbReference type="AlphaFoldDB" id="A0A4S5EUE3"/>
<feature type="compositionally biased region" description="Basic and acidic residues" evidence="3">
    <location>
        <begin position="28"/>
        <end position="38"/>
    </location>
</feature>
<comment type="similarity">
    <text evidence="1">Belongs to the thioesterase PaaI family.</text>
</comment>
<evidence type="ECO:0000256" key="1">
    <source>
        <dbReference type="ARBA" id="ARBA00008324"/>
    </source>
</evidence>
<evidence type="ECO:0000313" key="5">
    <source>
        <dbReference type="EMBL" id="THJ76148.1"/>
    </source>
</evidence>
<organism evidence="5 6">
    <name type="scientific">Candidatus Frankia alpina</name>
    <dbReference type="NCBI Taxonomy" id="2699483"/>
    <lineage>
        <taxon>Bacteria</taxon>
        <taxon>Bacillati</taxon>
        <taxon>Actinomycetota</taxon>
        <taxon>Actinomycetes</taxon>
        <taxon>Frankiales</taxon>
        <taxon>Frankiaceae</taxon>
        <taxon>Frankia</taxon>
    </lineage>
</organism>
<dbReference type="InterPro" id="IPR006683">
    <property type="entry name" value="Thioestr_dom"/>
</dbReference>
<proteinExistence type="inferred from homology"/>
<feature type="compositionally biased region" description="Low complexity" evidence="3">
    <location>
        <begin position="1"/>
        <end position="15"/>
    </location>
</feature>
<dbReference type="InterPro" id="IPR029069">
    <property type="entry name" value="HotDog_dom_sf"/>
</dbReference>
<feature type="region of interest" description="Disordered" evidence="3">
    <location>
        <begin position="1"/>
        <end position="40"/>
    </location>
</feature>
<dbReference type="Gene3D" id="3.10.129.10">
    <property type="entry name" value="Hotdog Thioesterase"/>
    <property type="match status" value="1"/>
</dbReference>
<protein>
    <submittedName>
        <fullName evidence="5">Hotdog fold thioesterase</fullName>
    </submittedName>
</protein>
<feature type="domain" description="Thioesterase" evidence="4">
    <location>
        <begin position="91"/>
        <end position="168"/>
    </location>
</feature>
<dbReference type="CDD" id="cd03443">
    <property type="entry name" value="PaaI_thioesterase"/>
    <property type="match status" value="1"/>
</dbReference>
<name>A0A4S5EUE3_9ACTN</name>
<dbReference type="Pfam" id="PF03061">
    <property type="entry name" value="4HBT"/>
    <property type="match status" value="1"/>
</dbReference>
<dbReference type="OrthoDB" id="9798208at2"/>
<feature type="compositionally biased region" description="Gly residues" evidence="3">
    <location>
        <begin position="17"/>
        <end position="26"/>
    </location>
</feature>
<dbReference type="EMBL" id="SSXH01000013">
    <property type="protein sequence ID" value="THJ76148.1"/>
    <property type="molecule type" value="Genomic_DNA"/>
</dbReference>
<dbReference type="GO" id="GO:0005829">
    <property type="term" value="C:cytosol"/>
    <property type="evidence" value="ECO:0007669"/>
    <property type="project" value="TreeGrafter"/>
</dbReference>
<evidence type="ECO:0000313" key="6">
    <source>
        <dbReference type="Proteomes" id="UP000305282"/>
    </source>
</evidence>